<dbReference type="EMBL" id="DWZJ01000028">
    <property type="protein sequence ID" value="HJB12769.1"/>
    <property type="molecule type" value="Genomic_DNA"/>
</dbReference>
<evidence type="ECO:0000256" key="1">
    <source>
        <dbReference type="SAM" id="Phobius"/>
    </source>
</evidence>
<dbReference type="AlphaFoldDB" id="A0A9D2RQT9"/>
<accession>A0A9D2RQT9</accession>
<reference evidence="3" key="2">
    <citation type="submission" date="2021-04" db="EMBL/GenBank/DDBJ databases">
        <authorList>
            <person name="Gilroy R."/>
        </authorList>
    </citation>
    <scope>NUCLEOTIDE SEQUENCE</scope>
    <source>
        <strain evidence="3">ChiBcec18-1249</strain>
    </source>
</reference>
<reference evidence="3" key="1">
    <citation type="journal article" date="2021" name="PeerJ">
        <title>Extensive microbial diversity within the chicken gut microbiome revealed by metagenomics and culture.</title>
        <authorList>
            <person name="Gilroy R."/>
            <person name="Ravi A."/>
            <person name="Getino M."/>
            <person name="Pursley I."/>
            <person name="Horton D.L."/>
            <person name="Alikhan N.F."/>
            <person name="Baker D."/>
            <person name="Gharbi K."/>
            <person name="Hall N."/>
            <person name="Watson M."/>
            <person name="Adriaenssens E.M."/>
            <person name="Foster-Nyarko E."/>
            <person name="Jarju S."/>
            <person name="Secka A."/>
            <person name="Antonio M."/>
            <person name="Oren A."/>
            <person name="Chaudhuri R.R."/>
            <person name="La Ragione R."/>
            <person name="Hildebrand F."/>
            <person name="Pallen M.J."/>
        </authorList>
    </citation>
    <scope>NUCLEOTIDE SEQUENCE</scope>
    <source>
        <strain evidence="3">ChiBcec18-1249</strain>
    </source>
</reference>
<protein>
    <recommendedName>
        <fullName evidence="2">DUF6680 domain-containing protein</fullName>
    </recommendedName>
</protein>
<keyword evidence="1" id="KW-0472">Membrane</keyword>
<feature type="transmembrane region" description="Helical" evidence="1">
    <location>
        <begin position="25"/>
        <end position="49"/>
    </location>
</feature>
<keyword evidence="1" id="KW-0812">Transmembrane</keyword>
<proteinExistence type="predicted"/>
<dbReference type="Pfam" id="PF20385">
    <property type="entry name" value="DUF6680"/>
    <property type="match status" value="1"/>
</dbReference>
<dbReference type="InterPro" id="IPR046502">
    <property type="entry name" value="DUF6680"/>
</dbReference>
<evidence type="ECO:0000313" key="4">
    <source>
        <dbReference type="Proteomes" id="UP000823824"/>
    </source>
</evidence>
<keyword evidence="1" id="KW-1133">Transmembrane helix</keyword>
<name>A0A9D2RQT9_9FIRM</name>
<gene>
    <name evidence="3" type="ORF">H9787_03530</name>
</gene>
<sequence>MEIFWIFSLALREKGARKAITTFEIIMAVLNLIAALPIPVIAVIVGQYLQERELRRKDKMDIFRMLMMNQVG</sequence>
<organism evidence="3 4">
    <name type="scientific">Candidatus Oscillibacter excrementigallinarum</name>
    <dbReference type="NCBI Taxonomy" id="2838716"/>
    <lineage>
        <taxon>Bacteria</taxon>
        <taxon>Bacillati</taxon>
        <taxon>Bacillota</taxon>
        <taxon>Clostridia</taxon>
        <taxon>Eubacteriales</taxon>
        <taxon>Oscillospiraceae</taxon>
        <taxon>Oscillibacter</taxon>
    </lineage>
</organism>
<evidence type="ECO:0000313" key="3">
    <source>
        <dbReference type="EMBL" id="HJB12769.1"/>
    </source>
</evidence>
<dbReference type="Proteomes" id="UP000823824">
    <property type="component" value="Unassembled WGS sequence"/>
</dbReference>
<evidence type="ECO:0000259" key="2">
    <source>
        <dbReference type="Pfam" id="PF20385"/>
    </source>
</evidence>
<comment type="caution">
    <text evidence="3">The sequence shown here is derived from an EMBL/GenBank/DDBJ whole genome shotgun (WGS) entry which is preliminary data.</text>
</comment>
<feature type="domain" description="DUF6680" evidence="2">
    <location>
        <begin position="28"/>
        <end position="69"/>
    </location>
</feature>